<sequence length="88" mass="9571">MGGRVMASAFKDVFLPPKSNQGNTSLTAAGAHIPSLIYNFFINVLTGFSIINIMKKVSKYVLAKRISKTILQIQNDGITEGVWKGGQQ</sequence>
<organism evidence="2 3">
    <name type="scientific">Paenibacillus eucommiae</name>
    <dbReference type="NCBI Taxonomy" id="1355755"/>
    <lineage>
        <taxon>Bacteria</taxon>
        <taxon>Bacillati</taxon>
        <taxon>Bacillota</taxon>
        <taxon>Bacilli</taxon>
        <taxon>Bacillales</taxon>
        <taxon>Paenibacillaceae</taxon>
        <taxon>Paenibacillus</taxon>
    </lineage>
</organism>
<gene>
    <name evidence="2" type="ORF">J2Z66_007269</name>
</gene>
<evidence type="ECO:0000256" key="1">
    <source>
        <dbReference type="SAM" id="Phobius"/>
    </source>
</evidence>
<keyword evidence="1" id="KW-0472">Membrane</keyword>
<name>A0ABS4J728_9BACL</name>
<proteinExistence type="predicted"/>
<dbReference type="EMBL" id="JAGGLB010000036">
    <property type="protein sequence ID" value="MBP1995627.1"/>
    <property type="molecule type" value="Genomic_DNA"/>
</dbReference>
<dbReference type="RefSeq" id="WP_209977414.1">
    <property type="nucleotide sequence ID" value="NZ_JAGGLB010000036.1"/>
</dbReference>
<keyword evidence="1" id="KW-1133">Transmembrane helix</keyword>
<evidence type="ECO:0000313" key="2">
    <source>
        <dbReference type="EMBL" id="MBP1995627.1"/>
    </source>
</evidence>
<dbReference type="Proteomes" id="UP001519287">
    <property type="component" value="Unassembled WGS sequence"/>
</dbReference>
<protein>
    <submittedName>
        <fullName evidence="2">Prolipoprotein diacylglyceryltransferase</fullName>
    </submittedName>
</protein>
<keyword evidence="1" id="KW-0812">Transmembrane</keyword>
<accession>A0ABS4J728</accession>
<comment type="caution">
    <text evidence="2">The sequence shown here is derived from an EMBL/GenBank/DDBJ whole genome shotgun (WGS) entry which is preliminary data.</text>
</comment>
<evidence type="ECO:0000313" key="3">
    <source>
        <dbReference type="Proteomes" id="UP001519287"/>
    </source>
</evidence>
<keyword evidence="3" id="KW-1185">Reference proteome</keyword>
<reference evidence="2 3" key="1">
    <citation type="submission" date="2021-03" db="EMBL/GenBank/DDBJ databases">
        <title>Genomic Encyclopedia of Type Strains, Phase IV (KMG-IV): sequencing the most valuable type-strain genomes for metagenomic binning, comparative biology and taxonomic classification.</title>
        <authorList>
            <person name="Goeker M."/>
        </authorList>
    </citation>
    <scope>NUCLEOTIDE SEQUENCE [LARGE SCALE GENOMIC DNA]</scope>
    <source>
        <strain evidence="2 3">DSM 26048</strain>
    </source>
</reference>
<feature type="transmembrane region" description="Helical" evidence="1">
    <location>
        <begin position="36"/>
        <end position="54"/>
    </location>
</feature>